<evidence type="ECO:0000313" key="2">
    <source>
        <dbReference type="EMBL" id="GBP24137.1"/>
    </source>
</evidence>
<dbReference type="EMBL" id="BGZK01000158">
    <property type="protein sequence ID" value="GBP24137.1"/>
    <property type="molecule type" value="Genomic_DNA"/>
</dbReference>
<dbReference type="AlphaFoldDB" id="A0A4C1UDD4"/>
<evidence type="ECO:0000313" key="3">
    <source>
        <dbReference type="Proteomes" id="UP000299102"/>
    </source>
</evidence>
<keyword evidence="3" id="KW-1185">Reference proteome</keyword>
<reference evidence="2 3" key="1">
    <citation type="journal article" date="2019" name="Commun. Biol.">
        <title>The bagworm genome reveals a unique fibroin gene that provides high tensile strength.</title>
        <authorList>
            <person name="Kono N."/>
            <person name="Nakamura H."/>
            <person name="Ohtoshi R."/>
            <person name="Tomita M."/>
            <person name="Numata K."/>
            <person name="Arakawa K."/>
        </authorList>
    </citation>
    <scope>NUCLEOTIDE SEQUENCE [LARGE SCALE GENOMIC DNA]</scope>
</reference>
<protein>
    <submittedName>
        <fullName evidence="2">Uncharacterized protein</fullName>
    </submittedName>
</protein>
<evidence type="ECO:0000256" key="1">
    <source>
        <dbReference type="SAM" id="MobiDB-lite"/>
    </source>
</evidence>
<feature type="region of interest" description="Disordered" evidence="1">
    <location>
        <begin position="118"/>
        <end position="144"/>
    </location>
</feature>
<organism evidence="2 3">
    <name type="scientific">Eumeta variegata</name>
    <name type="common">Bagworm moth</name>
    <name type="synonym">Eumeta japonica</name>
    <dbReference type="NCBI Taxonomy" id="151549"/>
    <lineage>
        <taxon>Eukaryota</taxon>
        <taxon>Metazoa</taxon>
        <taxon>Ecdysozoa</taxon>
        <taxon>Arthropoda</taxon>
        <taxon>Hexapoda</taxon>
        <taxon>Insecta</taxon>
        <taxon>Pterygota</taxon>
        <taxon>Neoptera</taxon>
        <taxon>Endopterygota</taxon>
        <taxon>Lepidoptera</taxon>
        <taxon>Glossata</taxon>
        <taxon>Ditrysia</taxon>
        <taxon>Tineoidea</taxon>
        <taxon>Psychidae</taxon>
        <taxon>Oiketicinae</taxon>
        <taxon>Eumeta</taxon>
    </lineage>
</organism>
<dbReference type="Proteomes" id="UP000299102">
    <property type="component" value="Unassembled WGS sequence"/>
</dbReference>
<proteinExistence type="predicted"/>
<sequence length="167" mass="18278">MSGALKLPTDAIPATSNDAQSCSEWEEYAVCRGGSWTPELSLTGHNEIVKAATLRPYSVSLVSRTFGSAPCPVAELMIIDVGPTKTPRLPLKFSFNEKSLFQQISFIDFLQLQESGGGHGFRMRKSGTPPRAERRMKPPLGPHLEEIKPSVSVLVPDDVRSLLRASR</sequence>
<accession>A0A4C1UDD4</accession>
<gene>
    <name evidence="2" type="ORF">EVAR_10360_1</name>
</gene>
<comment type="caution">
    <text evidence="2">The sequence shown here is derived from an EMBL/GenBank/DDBJ whole genome shotgun (WGS) entry which is preliminary data.</text>
</comment>
<name>A0A4C1UDD4_EUMVA</name>